<feature type="compositionally biased region" description="Basic and acidic residues" evidence="1">
    <location>
        <begin position="31"/>
        <end position="49"/>
    </location>
</feature>
<dbReference type="InterPro" id="IPR012938">
    <property type="entry name" value="Glc/Sorbosone_DH"/>
</dbReference>
<proteinExistence type="predicted"/>
<dbReference type="InterPro" id="IPR011042">
    <property type="entry name" value="6-blade_b-propeller_TolB-like"/>
</dbReference>
<keyword evidence="5" id="KW-1185">Reference proteome</keyword>
<dbReference type="Proteomes" id="UP000184501">
    <property type="component" value="Unassembled WGS sequence"/>
</dbReference>
<dbReference type="SUPFAM" id="SSF63829">
    <property type="entry name" value="Calcium-dependent phosphotriesterase"/>
    <property type="match status" value="1"/>
</dbReference>
<dbReference type="PROSITE" id="PS51257">
    <property type="entry name" value="PROKAR_LIPOPROTEIN"/>
    <property type="match status" value="1"/>
</dbReference>
<evidence type="ECO:0000259" key="3">
    <source>
        <dbReference type="Pfam" id="PF07995"/>
    </source>
</evidence>
<keyword evidence="2" id="KW-0732">Signal</keyword>
<organism evidence="4 5">
    <name type="scientific">Streptoalloteichus hindustanus</name>
    <dbReference type="NCBI Taxonomy" id="2017"/>
    <lineage>
        <taxon>Bacteria</taxon>
        <taxon>Bacillati</taxon>
        <taxon>Actinomycetota</taxon>
        <taxon>Actinomycetes</taxon>
        <taxon>Pseudonocardiales</taxon>
        <taxon>Pseudonocardiaceae</taxon>
        <taxon>Streptoalloteichus</taxon>
    </lineage>
</organism>
<evidence type="ECO:0000313" key="4">
    <source>
        <dbReference type="EMBL" id="SHG05529.1"/>
    </source>
</evidence>
<gene>
    <name evidence="4" type="ORF">SAMN05444320_106205</name>
</gene>
<evidence type="ECO:0000256" key="2">
    <source>
        <dbReference type="SAM" id="SignalP"/>
    </source>
</evidence>
<protein>
    <submittedName>
        <fullName evidence="4">Glucose / Sorbosone dehydrogenase</fullName>
    </submittedName>
</protein>
<evidence type="ECO:0000256" key="1">
    <source>
        <dbReference type="SAM" id="MobiDB-lite"/>
    </source>
</evidence>
<evidence type="ECO:0000313" key="5">
    <source>
        <dbReference type="Proteomes" id="UP000184501"/>
    </source>
</evidence>
<sequence length="384" mass="39459">MRGALVAGVSALALVAASCAQFPDARPAESWQEKPRLTPEAGPKPHVEGDPENGPRAGGQPGRTSASVQPPQGCKDFDPAVIGTCLEPVTAVATLGETTALAADRSGRVVRVEKDRDPVEIARIPVDMTGDGGLTGLALSPNYAEDELIYAYVTTATDNRVVRFARNDTAKPVLTGIPKGGSGNRGALASDRRGNLLVATGDAGDAAAAGDPNSLAGKVLRVDTSGKPAKDNPNANSPVLASGLHAPAGLCTDREGKASWVTDRAQDRDLLFQVRPGKLATPAWNWPDRPGVGGCAAGAGVISVAMERSAALANLFLNPDGTFKGKPQLTEQNRYGRLSAADIAPDGTYAFFGTMNKAGGQPVSSDDRVVAIPINKAGAANGKD</sequence>
<dbReference type="PANTHER" id="PTHR19328:SF13">
    <property type="entry name" value="HIPL1 PROTEIN"/>
    <property type="match status" value="1"/>
</dbReference>
<dbReference type="Pfam" id="PF07995">
    <property type="entry name" value="GSDH"/>
    <property type="match status" value="1"/>
</dbReference>
<accession>A0A1M5GP63</accession>
<feature type="region of interest" description="Disordered" evidence="1">
    <location>
        <begin position="24"/>
        <end position="74"/>
    </location>
</feature>
<feature type="domain" description="Glucose/Sorbosone dehydrogenase" evidence="3">
    <location>
        <begin position="91"/>
        <end position="275"/>
    </location>
</feature>
<feature type="chain" id="PRO_5039167111" evidence="2">
    <location>
        <begin position="21"/>
        <end position="384"/>
    </location>
</feature>
<feature type="signal peptide" evidence="2">
    <location>
        <begin position="1"/>
        <end position="20"/>
    </location>
</feature>
<dbReference type="EMBL" id="FQVN01000006">
    <property type="protein sequence ID" value="SHG05529.1"/>
    <property type="molecule type" value="Genomic_DNA"/>
</dbReference>
<dbReference type="Gene3D" id="2.120.10.30">
    <property type="entry name" value="TolB, C-terminal domain"/>
    <property type="match status" value="1"/>
</dbReference>
<dbReference type="PANTHER" id="PTHR19328">
    <property type="entry name" value="HEDGEHOG-INTERACTING PROTEIN"/>
    <property type="match status" value="1"/>
</dbReference>
<dbReference type="STRING" id="2017.SAMN05444320_106205"/>
<reference evidence="4 5" key="1">
    <citation type="submission" date="2016-11" db="EMBL/GenBank/DDBJ databases">
        <authorList>
            <person name="Jaros S."/>
            <person name="Januszkiewicz K."/>
            <person name="Wedrychowicz H."/>
        </authorList>
    </citation>
    <scope>NUCLEOTIDE SEQUENCE [LARGE SCALE GENOMIC DNA]</scope>
    <source>
        <strain evidence="4 5">DSM 44523</strain>
    </source>
</reference>
<name>A0A1M5GP63_STRHI</name>
<dbReference type="AlphaFoldDB" id="A0A1M5GP63"/>